<protein>
    <submittedName>
        <fullName evidence="1">Uncharacterized protein</fullName>
    </submittedName>
</protein>
<dbReference type="InterPro" id="IPR035360">
    <property type="entry name" value="DUF5420"/>
</dbReference>
<organism evidence="1 2">
    <name type="scientific">Mannheimia haemolytica</name>
    <name type="common">Pasteurella haemolytica</name>
    <dbReference type="NCBI Taxonomy" id="75985"/>
    <lineage>
        <taxon>Bacteria</taxon>
        <taxon>Pseudomonadati</taxon>
        <taxon>Pseudomonadota</taxon>
        <taxon>Gammaproteobacteria</taxon>
        <taxon>Pasteurellales</taxon>
        <taxon>Pasteurellaceae</taxon>
        <taxon>Mannheimia</taxon>
    </lineage>
</organism>
<dbReference type="Pfam" id="PF17457">
    <property type="entry name" value="DUF5420"/>
    <property type="match status" value="1"/>
</dbReference>
<gene>
    <name evidence="1" type="ORF">NCTC9380_00958</name>
</gene>
<accession>A0A378NDR0</accession>
<dbReference type="RefSeq" id="WP_006251269.1">
    <property type="nucleotide sequence ID" value="NZ_CP017484.1"/>
</dbReference>
<dbReference type="Proteomes" id="UP000254031">
    <property type="component" value="Unassembled WGS sequence"/>
</dbReference>
<dbReference type="AlphaFoldDB" id="A0A378NDR0"/>
<sequence length="191" mass="22166">MKFRFFKGDITQEPLKSIYADYQVSKEERKDKLNAILEKYPFNDGLISRSGWFHRIVIGIACKATNISQVLGVKGFKVSKFDDEFYLVKPDKRYKKGKELAEDFKAINEIYEQHRDFSPYILKRLNMFYFASDFSYSPTSGRSYLAVADIFENTLLVKVPMPIDKNDQPFPDIAEGLVEIKESEFLAIQGK</sequence>
<proteinExistence type="predicted"/>
<name>A0A378NDR0_MANHA</name>
<reference evidence="1 2" key="1">
    <citation type="submission" date="2018-06" db="EMBL/GenBank/DDBJ databases">
        <authorList>
            <consortium name="Pathogen Informatics"/>
            <person name="Doyle S."/>
        </authorList>
    </citation>
    <scope>NUCLEOTIDE SEQUENCE [LARGE SCALE GENOMIC DNA]</scope>
    <source>
        <strain evidence="1 2">NCTC9380</strain>
    </source>
</reference>
<evidence type="ECO:0000313" key="1">
    <source>
        <dbReference type="EMBL" id="STY65689.1"/>
    </source>
</evidence>
<dbReference type="EMBL" id="UGPL01000006">
    <property type="protein sequence ID" value="STY65689.1"/>
    <property type="molecule type" value="Genomic_DNA"/>
</dbReference>
<evidence type="ECO:0000313" key="2">
    <source>
        <dbReference type="Proteomes" id="UP000254031"/>
    </source>
</evidence>